<dbReference type="Proteomes" id="UP001595817">
    <property type="component" value="Unassembled WGS sequence"/>
</dbReference>
<keyword evidence="3" id="KW-1185">Reference proteome</keyword>
<proteinExistence type="predicted"/>
<evidence type="ECO:0000313" key="2">
    <source>
        <dbReference type="EMBL" id="MFC4410310.1"/>
    </source>
</evidence>
<protein>
    <submittedName>
        <fullName evidence="2">Nuclease-related domain-containing protein</fullName>
    </submittedName>
</protein>
<dbReference type="InterPro" id="IPR011528">
    <property type="entry name" value="NERD"/>
</dbReference>
<accession>A0ABV8X4G1</accession>
<name>A0ABV8X4G1_9LACT</name>
<dbReference type="PROSITE" id="PS50965">
    <property type="entry name" value="NERD"/>
    <property type="match status" value="1"/>
</dbReference>
<reference evidence="3" key="1">
    <citation type="journal article" date="2019" name="Int. J. Syst. Evol. Microbiol.">
        <title>The Global Catalogue of Microorganisms (GCM) 10K type strain sequencing project: providing services to taxonomists for standard genome sequencing and annotation.</title>
        <authorList>
            <consortium name="The Broad Institute Genomics Platform"/>
            <consortium name="The Broad Institute Genome Sequencing Center for Infectious Disease"/>
            <person name="Wu L."/>
            <person name="Ma J."/>
        </authorList>
    </citation>
    <scope>NUCLEOTIDE SEQUENCE [LARGE SCALE GENOMIC DNA]</scope>
    <source>
        <strain evidence="3">CCUG 59778</strain>
    </source>
</reference>
<organism evidence="2 3">
    <name type="scientific">Chungangia koreensis</name>
    <dbReference type="NCBI Taxonomy" id="752657"/>
    <lineage>
        <taxon>Bacteria</taxon>
        <taxon>Bacillati</taxon>
        <taxon>Bacillota</taxon>
        <taxon>Bacilli</taxon>
        <taxon>Lactobacillales</taxon>
        <taxon>Chungangia</taxon>
    </lineage>
</organism>
<dbReference type="Pfam" id="PF08378">
    <property type="entry name" value="NERD"/>
    <property type="match status" value="1"/>
</dbReference>
<comment type="caution">
    <text evidence="2">The sequence shown here is derived from an EMBL/GenBank/DDBJ whole genome shotgun (WGS) entry which is preliminary data.</text>
</comment>
<evidence type="ECO:0000259" key="1">
    <source>
        <dbReference type="PROSITE" id="PS50965"/>
    </source>
</evidence>
<gene>
    <name evidence="2" type="ORF">ACFOZY_07730</name>
</gene>
<feature type="domain" description="NERD" evidence="1">
    <location>
        <begin position="27"/>
        <end position="145"/>
    </location>
</feature>
<dbReference type="EMBL" id="JBHSEC010000014">
    <property type="protein sequence ID" value="MFC4410310.1"/>
    <property type="molecule type" value="Genomic_DNA"/>
</dbReference>
<evidence type="ECO:0000313" key="3">
    <source>
        <dbReference type="Proteomes" id="UP001595817"/>
    </source>
</evidence>
<sequence length="305" mass="35932">MRSLLRRLSQDQPKYEQIIEDYRLREVGVLGEERMKKKLAELRLQIPYVLLQDVNLADGEWKTQIDFLLITDRVCLVLEAKNISGELYFDDKTEEFYRFNQEGNKKYFPNPHYQVLKNIRFMENWFLRHNIPLPVTGAAFMTAKNSRLVTKPPVYRVYKLETLIEKISAMLSHFSSPLLSYDDISHLKNTFSFIQEHFKPPPLCNYYKLHHSEIETGVICPSCGQLPMEWKMIWLCPFCGFKSRDAHHSAIKDYLTIVKPTITNKEFRQFCHVTSVYTASRMLRLKCLDAKNLTSGRVYTLKESE</sequence>